<organism evidence="1 2">
    <name type="scientific">Hydrogenothermus marinus</name>
    <dbReference type="NCBI Taxonomy" id="133270"/>
    <lineage>
        <taxon>Bacteria</taxon>
        <taxon>Pseudomonadati</taxon>
        <taxon>Aquificota</taxon>
        <taxon>Aquificia</taxon>
        <taxon>Aquificales</taxon>
        <taxon>Hydrogenothermaceae</taxon>
        <taxon>Hydrogenothermus</taxon>
    </lineage>
</organism>
<dbReference type="OrthoDB" id="13095at2"/>
<proteinExistence type="predicted"/>
<sequence length="170" mass="19365">MSTLENQIKAIKQIYSEIKKAGYNITPIIVGKFALTVYSQGMYPANIISLLFPDLNLLQKVLKNLGFEQIGDFWTKGDLVVEISKKFELIPTGTFNQIEVNGDIINVISLEDLLIDMMNECIAGDEVVCDLIKTLIKSYKQAIDFHKIYQNLKNKQAVIKFREFQKEANL</sequence>
<dbReference type="EMBL" id="REFO01000011">
    <property type="protein sequence ID" value="RMA97096.1"/>
    <property type="molecule type" value="Genomic_DNA"/>
</dbReference>
<protein>
    <recommendedName>
        <fullName evidence="3">6-carboxyhexanoate--CoA ligase</fullName>
    </recommendedName>
</protein>
<dbReference type="RefSeq" id="WP_121922888.1">
    <property type="nucleotide sequence ID" value="NZ_REFO01000011.1"/>
</dbReference>
<gene>
    <name evidence="1" type="ORF">CLV39_0751</name>
</gene>
<reference evidence="1 2" key="1">
    <citation type="submission" date="2018-10" db="EMBL/GenBank/DDBJ databases">
        <title>Genomic Encyclopedia of Archaeal and Bacterial Type Strains, Phase II (KMG-II): from individual species to whole genera.</title>
        <authorList>
            <person name="Goeker M."/>
        </authorList>
    </citation>
    <scope>NUCLEOTIDE SEQUENCE [LARGE SCALE GENOMIC DNA]</scope>
    <source>
        <strain evidence="1 2">VM1</strain>
    </source>
</reference>
<name>A0A3M0BKF0_9AQUI</name>
<evidence type="ECO:0000313" key="2">
    <source>
        <dbReference type="Proteomes" id="UP000280842"/>
    </source>
</evidence>
<dbReference type="Proteomes" id="UP000280842">
    <property type="component" value="Unassembled WGS sequence"/>
</dbReference>
<comment type="caution">
    <text evidence="1">The sequence shown here is derived from an EMBL/GenBank/DDBJ whole genome shotgun (WGS) entry which is preliminary data.</text>
</comment>
<evidence type="ECO:0000313" key="1">
    <source>
        <dbReference type="EMBL" id="RMA97096.1"/>
    </source>
</evidence>
<dbReference type="AlphaFoldDB" id="A0A3M0BKF0"/>
<accession>A0A3M0BKF0</accession>
<evidence type="ECO:0008006" key="3">
    <source>
        <dbReference type="Google" id="ProtNLM"/>
    </source>
</evidence>
<keyword evidence="2" id="KW-1185">Reference proteome</keyword>